<keyword evidence="5" id="KW-0175">Coiled coil</keyword>
<feature type="compositionally biased region" description="Basic residues" evidence="6">
    <location>
        <begin position="206"/>
        <end position="226"/>
    </location>
</feature>
<evidence type="ECO:0000259" key="7">
    <source>
        <dbReference type="Pfam" id="PF01248"/>
    </source>
</evidence>
<dbReference type="SUPFAM" id="SSF55315">
    <property type="entry name" value="L30e-like"/>
    <property type="match status" value="1"/>
</dbReference>
<dbReference type="InterPro" id="IPR004038">
    <property type="entry name" value="Ribosomal_eL8/eL30/eS12/Gad45"/>
</dbReference>
<dbReference type="GO" id="GO:0003735">
    <property type="term" value="F:structural constituent of ribosome"/>
    <property type="evidence" value="ECO:0007669"/>
    <property type="project" value="InterPro"/>
</dbReference>
<dbReference type="Gene3D" id="3.30.1330.30">
    <property type="match status" value="1"/>
</dbReference>
<dbReference type="PANTHER" id="PTHR11843">
    <property type="entry name" value="40S RIBOSOMAL PROTEIN S12"/>
    <property type="match status" value="1"/>
</dbReference>
<dbReference type="InterPro" id="IPR047860">
    <property type="entry name" value="Ribosomal_eS12_CS"/>
</dbReference>
<feature type="domain" description="Ribosomal protein eL8/eL30/eS12/Gadd45" evidence="7">
    <location>
        <begin position="26"/>
        <end position="121"/>
    </location>
</feature>
<dbReference type="AlphaFoldDB" id="A0AAI9T0C6"/>
<feature type="region of interest" description="Disordered" evidence="6">
    <location>
        <begin position="188"/>
        <end position="237"/>
    </location>
</feature>
<sequence length="401" mass="44812">MSDVEQEQIVEEVAVEQETSVSIEDALKVVLRTSLVHDGLARGLREASKALSKREAQLCVLCDSVTEESIIKLVEALCNEPEEKIPLIKVSDAKLLGEWAGLCQLDQEGNARKVVGASCVVVKNWGADSDERNILNRVVKANDLKLSSNLVSVSIPKNKLEKELIKEKQESGEGNGNNVTILQDHFVADGNSSPMHHSHSIDADKKKSKRGKGRPKKYRPPGRRSVPRTNDLVVSSSQQKVGVESSSIDRMRAEKAVYSMYTLDQQRLRLLETLNLFFKRFVDMSVDVDKESESIGKVINEIECLRTQASYIVDGKTEILRAQNDCKKLKLEITDLEKSYAGLDKEVNKLRGESATKQTLQSVYSTLSQQQKTLAQTITNLRSKIQFTSTKIQSLEKRLRS</sequence>
<dbReference type="GO" id="GO:0005840">
    <property type="term" value="C:ribosome"/>
    <property type="evidence" value="ECO:0007669"/>
    <property type="project" value="UniProtKB-KW"/>
</dbReference>
<organism evidence="8 9">
    <name type="scientific">Candida oxycetoniae</name>
    <dbReference type="NCBI Taxonomy" id="497107"/>
    <lineage>
        <taxon>Eukaryota</taxon>
        <taxon>Fungi</taxon>
        <taxon>Dikarya</taxon>
        <taxon>Ascomycota</taxon>
        <taxon>Saccharomycotina</taxon>
        <taxon>Pichiomycetes</taxon>
        <taxon>Debaryomycetaceae</taxon>
        <taxon>Candida/Lodderomyces clade</taxon>
        <taxon>Candida</taxon>
    </lineage>
</organism>
<name>A0AAI9T0C6_9ASCO</name>
<comment type="caution">
    <text evidence="8">The sequence shown here is derived from an EMBL/GenBank/DDBJ whole genome shotgun (WGS) entry which is preliminary data.</text>
</comment>
<evidence type="ECO:0000256" key="5">
    <source>
        <dbReference type="SAM" id="Coils"/>
    </source>
</evidence>
<keyword evidence="2 4" id="KW-0689">Ribosomal protein</keyword>
<dbReference type="Gene3D" id="1.10.287.1490">
    <property type="match status" value="1"/>
</dbReference>
<protein>
    <recommendedName>
        <fullName evidence="4">40S ribosomal protein S12</fullName>
    </recommendedName>
</protein>
<feature type="coiled-coil region" evidence="5">
    <location>
        <begin position="319"/>
        <end position="353"/>
    </location>
</feature>
<evidence type="ECO:0000256" key="4">
    <source>
        <dbReference type="RuleBase" id="RU000670"/>
    </source>
</evidence>
<evidence type="ECO:0000256" key="2">
    <source>
        <dbReference type="ARBA" id="ARBA00022980"/>
    </source>
</evidence>
<dbReference type="RefSeq" id="XP_049181430.1">
    <property type="nucleotide sequence ID" value="XM_049322855.1"/>
</dbReference>
<evidence type="ECO:0000256" key="1">
    <source>
        <dbReference type="ARBA" id="ARBA00005824"/>
    </source>
</evidence>
<evidence type="ECO:0000313" key="9">
    <source>
        <dbReference type="Proteomes" id="UP001202479"/>
    </source>
</evidence>
<dbReference type="Proteomes" id="UP001202479">
    <property type="component" value="Unassembled WGS sequence"/>
</dbReference>
<keyword evidence="9" id="KW-1185">Reference proteome</keyword>
<dbReference type="InterPro" id="IPR000530">
    <property type="entry name" value="Ribosomal_eS12"/>
</dbReference>
<dbReference type="PROSITE" id="PS01189">
    <property type="entry name" value="RIBOSOMAL_S12E"/>
    <property type="match status" value="1"/>
</dbReference>
<accession>A0AAI9T0C6</accession>
<comment type="similarity">
    <text evidence="1 4">Belongs to the eukaryotic ribosomal protein eS12 family.</text>
</comment>
<reference evidence="8" key="1">
    <citation type="journal article" date="2022" name="DNA Res.">
        <title>Genome analysis of five recently described species of the CUG-Ser clade uncovers Candida theae as a new hybrid lineage with pathogenic potential in the Candida parapsilosis species complex.</title>
        <authorList>
            <person name="Mixao V."/>
            <person name="Del Olmo V."/>
            <person name="Hegedusova E."/>
            <person name="Saus E."/>
            <person name="Pryszcz L."/>
            <person name="Cillingova A."/>
            <person name="Nosek J."/>
            <person name="Gabaldon T."/>
        </authorList>
    </citation>
    <scope>NUCLEOTIDE SEQUENCE</scope>
    <source>
        <strain evidence="8">CBS 10844</strain>
    </source>
</reference>
<dbReference type="EMBL" id="JAHUZD010000028">
    <property type="protein sequence ID" value="KAI3405685.2"/>
    <property type="molecule type" value="Genomic_DNA"/>
</dbReference>
<dbReference type="InterPro" id="IPR029064">
    <property type="entry name" value="Ribosomal_eL30-like_sf"/>
</dbReference>
<gene>
    <name evidence="8" type="ORF">KGF56_001703</name>
</gene>
<dbReference type="PRINTS" id="PR00972">
    <property type="entry name" value="RIBSOMALS12E"/>
</dbReference>
<proteinExistence type="inferred from homology"/>
<dbReference type="GO" id="GO:1990904">
    <property type="term" value="C:ribonucleoprotein complex"/>
    <property type="evidence" value="ECO:0007669"/>
    <property type="project" value="UniProtKB-KW"/>
</dbReference>
<dbReference type="Pfam" id="PF01248">
    <property type="entry name" value="Ribosomal_L7Ae"/>
    <property type="match status" value="1"/>
</dbReference>
<evidence type="ECO:0000256" key="3">
    <source>
        <dbReference type="ARBA" id="ARBA00023274"/>
    </source>
</evidence>
<dbReference type="GO" id="GO:0006412">
    <property type="term" value="P:translation"/>
    <property type="evidence" value="ECO:0007669"/>
    <property type="project" value="InterPro"/>
</dbReference>
<dbReference type="GeneID" id="73379320"/>
<evidence type="ECO:0000256" key="6">
    <source>
        <dbReference type="SAM" id="MobiDB-lite"/>
    </source>
</evidence>
<dbReference type="FunFam" id="3.30.1330.30:FF:000019">
    <property type="entry name" value="40S ribosomal protein S12"/>
    <property type="match status" value="1"/>
</dbReference>
<evidence type="ECO:0000313" key="8">
    <source>
        <dbReference type="EMBL" id="KAI3405685.2"/>
    </source>
</evidence>
<keyword evidence="3 4" id="KW-0687">Ribonucleoprotein</keyword>